<proteinExistence type="inferred from homology"/>
<dbReference type="Gene3D" id="3.40.190.290">
    <property type="match status" value="1"/>
</dbReference>
<dbReference type="PANTHER" id="PTHR30419">
    <property type="entry name" value="HTH-TYPE TRANSCRIPTIONAL REGULATOR YBHD"/>
    <property type="match status" value="1"/>
</dbReference>
<evidence type="ECO:0000256" key="3">
    <source>
        <dbReference type="ARBA" id="ARBA00023125"/>
    </source>
</evidence>
<dbReference type="Proteomes" id="UP001303946">
    <property type="component" value="Chromosome"/>
</dbReference>
<feature type="domain" description="HTH lysR-type" evidence="5">
    <location>
        <begin position="12"/>
        <end position="69"/>
    </location>
</feature>
<name>A0ABZ0CYI0_9BURK</name>
<evidence type="ECO:0000259" key="5">
    <source>
        <dbReference type="PROSITE" id="PS50931"/>
    </source>
</evidence>
<dbReference type="PROSITE" id="PS50931">
    <property type="entry name" value="HTH_LYSR"/>
    <property type="match status" value="1"/>
</dbReference>
<comment type="similarity">
    <text evidence="1">Belongs to the LysR transcriptional regulatory family.</text>
</comment>
<dbReference type="PANTHER" id="PTHR30419:SF8">
    <property type="entry name" value="NITROGEN ASSIMILATION TRANSCRIPTIONAL ACTIVATOR-RELATED"/>
    <property type="match status" value="1"/>
</dbReference>
<dbReference type="Gene3D" id="1.10.10.10">
    <property type="entry name" value="Winged helix-like DNA-binding domain superfamily/Winged helix DNA-binding domain"/>
    <property type="match status" value="1"/>
</dbReference>
<keyword evidence="3" id="KW-0238">DNA-binding</keyword>
<dbReference type="PRINTS" id="PR00039">
    <property type="entry name" value="HTHLYSR"/>
</dbReference>
<evidence type="ECO:0000256" key="1">
    <source>
        <dbReference type="ARBA" id="ARBA00009437"/>
    </source>
</evidence>
<dbReference type="InterPro" id="IPR005119">
    <property type="entry name" value="LysR_subst-bd"/>
</dbReference>
<dbReference type="InterPro" id="IPR036388">
    <property type="entry name" value="WH-like_DNA-bd_sf"/>
</dbReference>
<dbReference type="Pfam" id="PF03466">
    <property type="entry name" value="LysR_substrate"/>
    <property type="match status" value="1"/>
</dbReference>
<organism evidence="6 7">
    <name type="scientific">Piscinibacter gummiphilus</name>
    <dbReference type="NCBI Taxonomy" id="946333"/>
    <lineage>
        <taxon>Bacteria</taxon>
        <taxon>Pseudomonadati</taxon>
        <taxon>Pseudomonadota</taxon>
        <taxon>Betaproteobacteria</taxon>
        <taxon>Burkholderiales</taxon>
        <taxon>Sphaerotilaceae</taxon>
        <taxon>Piscinibacter</taxon>
    </lineage>
</organism>
<dbReference type="SUPFAM" id="SSF46785">
    <property type="entry name" value="Winged helix' DNA-binding domain"/>
    <property type="match status" value="1"/>
</dbReference>
<keyword evidence="2" id="KW-0805">Transcription regulation</keyword>
<evidence type="ECO:0000256" key="4">
    <source>
        <dbReference type="ARBA" id="ARBA00023163"/>
    </source>
</evidence>
<keyword evidence="7" id="KW-1185">Reference proteome</keyword>
<dbReference type="InterPro" id="IPR000847">
    <property type="entry name" value="LysR_HTH_N"/>
</dbReference>
<dbReference type="InterPro" id="IPR050950">
    <property type="entry name" value="HTH-type_LysR_regulators"/>
</dbReference>
<dbReference type="Pfam" id="PF00126">
    <property type="entry name" value="HTH_1"/>
    <property type="match status" value="1"/>
</dbReference>
<evidence type="ECO:0000313" key="6">
    <source>
        <dbReference type="EMBL" id="WOB09999.1"/>
    </source>
</evidence>
<dbReference type="RefSeq" id="WP_316702887.1">
    <property type="nucleotide sequence ID" value="NZ_CP136336.1"/>
</dbReference>
<protein>
    <submittedName>
        <fullName evidence="6">LysR family transcriptional regulator</fullName>
    </submittedName>
</protein>
<evidence type="ECO:0000313" key="7">
    <source>
        <dbReference type="Proteomes" id="UP001303946"/>
    </source>
</evidence>
<gene>
    <name evidence="6" type="ORF">RXV79_08005</name>
</gene>
<accession>A0ABZ0CYI0</accession>
<keyword evidence="4" id="KW-0804">Transcription</keyword>
<dbReference type="InterPro" id="IPR036390">
    <property type="entry name" value="WH_DNA-bd_sf"/>
</dbReference>
<sequence length="322" mass="34687">MSKGFDYLVRRLRLRHLELLVVLAETGTMRGAAARLHLSQPAISKMLVEAEEALGAPLFERSRQGVHTTPIGTAAVHRARVVLGELSHAHDEAEAMRSGASAVLRVGTFSVTAAVPAAVVTLRQRLPQASVRLHEGRVSELIQRLLDGELDCVFGAVTTELLTSDLLRNLQSEVLVEDRLCVLGSASNPTARRRRLGWVDLQAADWVAPPRQTLVRQAFMTAFLNEGVDPPEPVIEAMSSVTVGAVLRLDPALLGAVRFEHARDEVARGGVVLVPVAPAIALPPLGLFTRRGSVDQTLAVQEFAKALRELRGGSSARAGRSK</sequence>
<dbReference type="EMBL" id="CP136336">
    <property type="protein sequence ID" value="WOB09999.1"/>
    <property type="molecule type" value="Genomic_DNA"/>
</dbReference>
<dbReference type="SUPFAM" id="SSF53850">
    <property type="entry name" value="Periplasmic binding protein-like II"/>
    <property type="match status" value="1"/>
</dbReference>
<evidence type="ECO:0000256" key="2">
    <source>
        <dbReference type="ARBA" id="ARBA00023015"/>
    </source>
</evidence>
<reference evidence="6 7" key="1">
    <citation type="submission" date="2023-10" db="EMBL/GenBank/DDBJ databases">
        <title>Bacteria for the degradation of biodegradable plastic PBAT(Polybutylene adipate terephthalate).</title>
        <authorList>
            <person name="Weon H.-Y."/>
            <person name="Yeon J."/>
        </authorList>
    </citation>
    <scope>NUCLEOTIDE SEQUENCE [LARGE SCALE GENOMIC DNA]</scope>
    <source>
        <strain evidence="6 7">SBD 7-3</strain>
    </source>
</reference>